<comment type="caution">
    <text evidence="9">The sequence shown here is derived from an EMBL/GenBank/DDBJ whole genome shotgun (WGS) entry which is preliminary data.</text>
</comment>
<dbReference type="PROSITE" id="PS50043">
    <property type="entry name" value="HTH_LUXR_2"/>
    <property type="match status" value="1"/>
</dbReference>
<evidence type="ECO:0000313" key="10">
    <source>
        <dbReference type="EMBL" id="RNL66661.1"/>
    </source>
</evidence>
<evidence type="ECO:0000256" key="1">
    <source>
        <dbReference type="ARBA" id="ARBA00022553"/>
    </source>
</evidence>
<gene>
    <name evidence="9" type="ORF">C0068_04805</name>
    <name evidence="10" type="ORF">D0911_03730</name>
</gene>
<dbReference type="Gene3D" id="1.10.10.10">
    <property type="entry name" value="Winged helix-like DNA-binding domain superfamily/Winged helix DNA-binding domain"/>
    <property type="match status" value="1"/>
</dbReference>
<proteinExistence type="predicted"/>
<evidence type="ECO:0000313" key="9">
    <source>
        <dbReference type="EMBL" id="POP53912.1"/>
    </source>
</evidence>
<dbReference type="PROSITE" id="PS50110">
    <property type="entry name" value="RESPONSE_REGULATORY"/>
    <property type="match status" value="1"/>
</dbReference>
<keyword evidence="2" id="KW-0902">Two-component regulatory system</keyword>
<reference evidence="10 12" key="2">
    <citation type="submission" date="2018-10" db="EMBL/GenBank/DDBJ databases">
        <title>Draft genome sequence of Zhongshania sp. DSW25-10.</title>
        <authorList>
            <person name="Oh J."/>
        </authorList>
    </citation>
    <scope>NUCLEOTIDE SEQUENCE [LARGE SCALE GENOMIC DNA]</scope>
    <source>
        <strain evidence="10 12">DSW25-10</strain>
    </source>
</reference>
<dbReference type="InterPro" id="IPR001789">
    <property type="entry name" value="Sig_transdc_resp-reg_receiver"/>
</dbReference>
<evidence type="ECO:0000256" key="6">
    <source>
        <dbReference type="PROSITE-ProRule" id="PRU00169"/>
    </source>
</evidence>
<dbReference type="Pfam" id="PF00196">
    <property type="entry name" value="GerE"/>
    <property type="match status" value="1"/>
</dbReference>
<dbReference type="GO" id="GO:0006355">
    <property type="term" value="P:regulation of DNA-templated transcription"/>
    <property type="evidence" value="ECO:0007669"/>
    <property type="project" value="InterPro"/>
</dbReference>
<dbReference type="EMBL" id="RHGB01000003">
    <property type="protein sequence ID" value="RNL66661.1"/>
    <property type="molecule type" value="Genomic_DNA"/>
</dbReference>
<dbReference type="Proteomes" id="UP000274695">
    <property type="component" value="Unassembled WGS sequence"/>
</dbReference>
<dbReference type="PANTHER" id="PTHR44688:SF16">
    <property type="entry name" value="DNA-BINDING TRANSCRIPTIONAL ACTIVATOR DEVR_DOSR"/>
    <property type="match status" value="1"/>
</dbReference>
<evidence type="ECO:0000259" key="7">
    <source>
        <dbReference type="PROSITE" id="PS50043"/>
    </source>
</evidence>
<evidence type="ECO:0000256" key="4">
    <source>
        <dbReference type="ARBA" id="ARBA00023125"/>
    </source>
</evidence>
<dbReference type="OrthoDB" id="9802186at2"/>
<dbReference type="AlphaFoldDB" id="A0A2S4HIT5"/>
<feature type="domain" description="HTH luxR-type" evidence="7">
    <location>
        <begin position="137"/>
        <end position="202"/>
    </location>
</feature>
<evidence type="ECO:0000256" key="5">
    <source>
        <dbReference type="ARBA" id="ARBA00023163"/>
    </source>
</evidence>
<dbReference type="Proteomes" id="UP000237222">
    <property type="component" value="Unassembled WGS sequence"/>
</dbReference>
<evidence type="ECO:0000313" key="11">
    <source>
        <dbReference type="Proteomes" id="UP000237222"/>
    </source>
</evidence>
<dbReference type="PANTHER" id="PTHR44688">
    <property type="entry name" value="DNA-BINDING TRANSCRIPTIONAL ACTIVATOR DEVR_DOSR"/>
    <property type="match status" value="1"/>
</dbReference>
<keyword evidence="4 9" id="KW-0238">DNA-binding</keyword>
<keyword evidence="5" id="KW-0804">Transcription</keyword>
<dbReference type="CDD" id="cd17537">
    <property type="entry name" value="REC_FixJ"/>
    <property type="match status" value="1"/>
</dbReference>
<dbReference type="PRINTS" id="PR00038">
    <property type="entry name" value="HTHLUXR"/>
</dbReference>
<sequence length="207" mass="23230">MMTIEATVYLVEDDEAVRDSLQMVLESVGHKVVSYSRADTFLEDYTTEMAGCMVLDIRMPGMNGMELQRQLNSRNSILPIIFVTGHGDVPMAVDAMQRGAVDFVQKPYREEELLGKIQQAIAADAENRADLEEKHKIRAKLADLTPRESQVMELMIEGKANKVIAYDLDISQRTVEIHRARVMEKMGVRSLAHLVRMVMAAEDSSAS</sequence>
<dbReference type="Gene3D" id="3.40.50.2300">
    <property type="match status" value="1"/>
</dbReference>
<organism evidence="9 11">
    <name type="scientific">Zhongshania marina</name>
    <dbReference type="NCBI Taxonomy" id="2304603"/>
    <lineage>
        <taxon>Bacteria</taxon>
        <taxon>Pseudomonadati</taxon>
        <taxon>Pseudomonadota</taxon>
        <taxon>Gammaproteobacteria</taxon>
        <taxon>Cellvibrionales</taxon>
        <taxon>Spongiibacteraceae</taxon>
        <taxon>Zhongshania</taxon>
    </lineage>
</organism>
<dbReference type="Pfam" id="PF00072">
    <property type="entry name" value="Response_reg"/>
    <property type="match status" value="1"/>
</dbReference>
<dbReference type="GO" id="GO:0003677">
    <property type="term" value="F:DNA binding"/>
    <property type="evidence" value="ECO:0007669"/>
    <property type="project" value="UniProtKB-KW"/>
</dbReference>
<name>A0A2S4HIT5_9GAMM</name>
<dbReference type="SUPFAM" id="SSF52172">
    <property type="entry name" value="CheY-like"/>
    <property type="match status" value="1"/>
</dbReference>
<dbReference type="InterPro" id="IPR036388">
    <property type="entry name" value="WH-like_DNA-bd_sf"/>
</dbReference>
<dbReference type="GO" id="GO:0000160">
    <property type="term" value="P:phosphorelay signal transduction system"/>
    <property type="evidence" value="ECO:0007669"/>
    <property type="project" value="UniProtKB-KW"/>
</dbReference>
<keyword evidence="1 6" id="KW-0597">Phosphoprotein</keyword>
<dbReference type="SMART" id="SM00448">
    <property type="entry name" value="REC"/>
    <property type="match status" value="1"/>
</dbReference>
<feature type="modified residue" description="4-aspartylphosphate" evidence="6">
    <location>
        <position position="56"/>
    </location>
</feature>
<reference evidence="9" key="1">
    <citation type="submission" date="2018-01" db="EMBL/GenBank/DDBJ databases">
        <authorList>
            <person name="Yu X.-D."/>
        </authorList>
    </citation>
    <scope>NUCLEOTIDE SEQUENCE</scope>
    <source>
        <strain evidence="9">ZX-21</strain>
    </source>
</reference>
<dbReference type="InterPro" id="IPR016032">
    <property type="entry name" value="Sig_transdc_resp-reg_C-effctor"/>
</dbReference>
<dbReference type="CDD" id="cd06170">
    <property type="entry name" value="LuxR_C_like"/>
    <property type="match status" value="1"/>
</dbReference>
<dbReference type="PROSITE" id="PS00622">
    <property type="entry name" value="HTH_LUXR_1"/>
    <property type="match status" value="1"/>
</dbReference>
<dbReference type="SUPFAM" id="SSF46894">
    <property type="entry name" value="C-terminal effector domain of the bipartite response regulators"/>
    <property type="match status" value="1"/>
</dbReference>
<evidence type="ECO:0000259" key="8">
    <source>
        <dbReference type="PROSITE" id="PS50110"/>
    </source>
</evidence>
<dbReference type="FunFam" id="3.40.50.2300:FF:000018">
    <property type="entry name" value="DNA-binding transcriptional regulator NtrC"/>
    <property type="match status" value="1"/>
</dbReference>
<protein>
    <submittedName>
        <fullName evidence="9">DNA-binding response regulator</fullName>
    </submittedName>
</protein>
<evidence type="ECO:0000256" key="3">
    <source>
        <dbReference type="ARBA" id="ARBA00023015"/>
    </source>
</evidence>
<dbReference type="InterPro" id="IPR000792">
    <property type="entry name" value="Tscrpt_reg_LuxR_C"/>
</dbReference>
<accession>A0A2S4HIT5</accession>
<dbReference type="InterPro" id="IPR011006">
    <property type="entry name" value="CheY-like_superfamily"/>
</dbReference>
<evidence type="ECO:0000256" key="2">
    <source>
        <dbReference type="ARBA" id="ARBA00023012"/>
    </source>
</evidence>
<keyword evidence="3" id="KW-0805">Transcription regulation</keyword>
<evidence type="ECO:0000313" key="12">
    <source>
        <dbReference type="Proteomes" id="UP000274695"/>
    </source>
</evidence>
<dbReference type="SMART" id="SM00421">
    <property type="entry name" value="HTH_LUXR"/>
    <property type="match status" value="1"/>
</dbReference>
<keyword evidence="12" id="KW-1185">Reference proteome</keyword>
<dbReference type="EMBL" id="PQGG01000010">
    <property type="protein sequence ID" value="POP53912.1"/>
    <property type="molecule type" value="Genomic_DNA"/>
</dbReference>
<feature type="domain" description="Response regulatory" evidence="8">
    <location>
        <begin position="7"/>
        <end position="121"/>
    </location>
</feature>